<dbReference type="GeneID" id="78119846"/>
<dbReference type="SUPFAM" id="SSF55961">
    <property type="entry name" value="Bet v1-like"/>
    <property type="match status" value="1"/>
</dbReference>
<comment type="similarity">
    <text evidence="1">Belongs to the AHA1 family.</text>
</comment>
<gene>
    <name evidence="3" type="ORF">DS079_02235</name>
</gene>
<feature type="domain" description="Activator of Hsp90 ATPase homologue 1/2-like C-terminal" evidence="2">
    <location>
        <begin position="43"/>
        <end position="154"/>
    </location>
</feature>
<evidence type="ECO:0000313" key="3">
    <source>
        <dbReference type="EMBL" id="RRR20240.1"/>
    </source>
</evidence>
<accession>A0A3R8SG57</accession>
<dbReference type="Proteomes" id="UP000274327">
    <property type="component" value="Unassembled WGS sequence"/>
</dbReference>
<dbReference type="InterPro" id="IPR023393">
    <property type="entry name" value="START-like_dom_sf"/>
</dbReference>
<dbReference type="InterPro" id="IPR013538">
    <property type="entry name" value="ASHA1/2-like_C"/>
</dbReference>
<evidence type="ECO:0000256" key="1">
    <source>
        <dbReference type="ARBA" id="ARBA00006817"/>
    </source>
</evidence>
<evidence type="ECO:0000313" key="4">
    <source>
        <dbReference type="Proteomes" id="UP000274327"/>
    </source>
</evidence>
<dbReference type="EMBL" id="QOCI01000001">
    <property type="protein sequence ID" value="RRR20240.1"/>
    <property type="molecule type" value="Genomic_DNA"/>
</dbReference>
<sequence length="223" mass="24763">MTATESLPALDAVRRELEIDEQAPGGHPQVRAVLTLTTNLDLAPARLWPLLTRPEQLEAWYGPVRGELHEGGRFTAPHGASGTVLEVEEPHRLSLLWEQIGEEDPLQIRLDPEDDGTTLLRLRHTVLVPRERFDRGGPGEVALGWELALLALVAHTDGWRHGCLAEAPVPTREWMRGEEGRRYLRAWSVRWAAEAVAAGVDEGVARRVEAEALRSRLASPQEA</sequence>
<name>A0A3R8SG57_9MICO</name>
<organism evidence="3 4">
    <name type="scientific">Brachybacterium paraconglomeratum</name>
    <dbReference type="NCBI Taxonomy" id="173362"/>
    <lineage>
        <taxon>Bacteria</taxon>
        <taxon>Bacillati</taxon>
        <taxon>Actinomycetota</taxon>
        <taxon>Actinomycetes</taxon>
        <taxon>Micrococcales</taxon>
        <taxon>Dermabacteraceae</taxon>
        <taxon>Brachybacterium</taxon>
    </lineage>
</organism>
<dbReference type="RefSeq" id="WP_126984636.1">
    <property type="nucleotide sequence ID" value="NZ_JALXWX010000012.1"/>
</dbReference>
<keyword evidence="4" id="KW-1185">Reference proteome</keyword>
<comment type="caution">
    <text evidence="3">The sequence shown here is derived from an EMBL/GenBank/DDBJ whole genome shotgun (WGS) entry which is preliminary data.</text>
</comment>
<reference evidence="3 4" key="1">
    <citation type="submission" date="2018-07" db="EMBL/GenBank/DDBJ databases">
        <title>Brachybacteriurn paraconglorneratum KCTC 9916.</title>
        <authorList>
            <person name="Li Y."/>
        </authorList>
    </citation>
    <scope>NUCLEOTIDE SEQUENCE [LARGE SCALE GENOMIC DNA]</scope>
    <source>
        <strain evidence="3 4">KCTC 9916</strain>
    </source>
</reference>
<dbReference type="AlphaFoldDB" id="A0A3R8SG57"/>
<protein>
    <recommendedName>
        <fullName evidence="2">Activator of Hsp90 ATPase homologue 1/2-like C-terminal domain-containing protein</fullName>
    </recommendedName>
</protein>
<dbReference type="Pfam" id="PF08327">
    <property type="entry name" value="AHSA1"/>
    <property type="match status" value="1"/>
</dbReference>
<proteinExistence type="inferred from homology"/>
<dbReference type="Gene3D" id="3.30.530.20">
    <property type="match status" value="1"/>
</dbReference>
<evidence type="ECO:0000259" key="2">
    <source>
        <dbReference type="Pfam" id="PF08327"/>
    </source>
</evidence>